<evidence type="ECO:0000313" key="1">
    <source>
        <dbReference type="EMBL" id="GDY29609.1"/>
    </source>
</evidence>
<proteinExistence type="predicted"/>
<gene>
    <name evidence="1" type="ORF">GTS_12420</name>
</gene>
<organism evidence="1 2">
    <name type="scientific">Gandjariella thermophila</name>
    <dbReference type="NCBI Taxonomy" id="1931992"/>
    <lineage>
        <taxon>Bacteria</taxon>
        <taxon>Bacillati</taxon>
        <taxon>Actinomycetota</taxon>
        <taxon>Actinomycetes</taxon>
        <taxon>Pseudonocardiales</taxon>
        <taxon>Pseudonocardiaceae</taxon>
        <taxon>Gandjariella</taxon>
    </lineage>
</organism>
<dbReference type="PANTHER" id="PTHR36932">
    <property type="entry name" value="CAPSULAR POLYSACCHARIDE BIOSYNTHESIS PROTEIN"/>
    <property type="match status" value="1"/>
</dbReference>
<dbReference type="InterPro" id="IPR053158">
    <property type="entry name" value="CapK_Type1_Caps_Biosynth"/>
</dbReference>
<dbReference type="SUPFAM" id="SSF56801">
    <property type="entry name" value="Acetyl-CoA synthetase-like"/>
    <property type="match status" value="1"/>
</dbReference>
<dbReference type="InterPro" id="IPR042099">
    <property type="entry name" value="ANL_N_sf"/>
</dbReference>
<accession>A0A4D4J4Q6</accession>
<sequence length="419" mass="46305">MGLAAACEEAAYAYEHIPFFRELFDRSELRPAGPPDERWFRRLPFTVKADYRRGFPAQVVNPDESLNPDLVFTSRSSGTTGERLITVVHRDVLAERMLSTVAMNDGIRRNVVGSHNKRVARLAAPNCSDVECATPFTTMNDRVLPDGTLVLPVAHDVLATPPSMVDQIIEELEAYQPAWLYMDPTHLAFLCEALAERGITHIPGAAVILTYSMCARPAMRAIGSVFGDDVPVAEVLSMSEFGWLGMECGYGARHLNTECFYFEFLPTADDEIRELVVTSLGDVLSPHIRYRTGDLVEVVADACPCGSPGPVVVHHGRTSACVRDGSARVTARMVDQAIGEIEEIRFYRVDQLSEQAVRCRLMLHDCDHAKVTRLVEERLREVLPTAGEVRASVVTHIEAERSGKFAYCGGPAGKGETRR</sequence>
<dbReference type="Proteomes" id="UP000298860">
    <property type="component" value="Unassembled WGS sequence"/>
</dbReference>
<comment type="caution">
    <text evidence="1">The sequence shown here is derived from an EMBL/GenBank/DDBJ whole genome shotgun (WGS) entry which is preliminary data.</text>
</comment>
<name>A0A4D4J4Q6_9PSEU</name>
<dbReference type="AlphaFoldDB" id="A0A4D4J4Q6"/>
<reference evidence="2" key="1">
    <citation type="submission" date="2019-04" db="EMBL/GenBank/DDBJ databases">
        <title>Draft genome sequence of Pseudonocardiaceae bacterium SL3-2-4.</title>
        <authorList>
            <person name="Ningsih F."/>
            <person name="Yokota A."/>
            <person name="Sakai Y."/>
            <person name="Nanatani K."/>
            <person name="Yabe S."/>
            <person name="Oetari A."/>
            <person name="Sjamsuridzal W."/>
        </authorList>
    </citation>
    <scope>NUCLEOTIDE SEQUENCE [LARGE SCALE GENOMIC DNA]</scope>
    <source>
        <strain evidence="2">SL3-2-4</strain>
    </source>
</reference>
<keyword evidence="2" id="KW-1185">Reference proteome</keyword>
<evidence type="ECO:0008006" key="3">
    <source>
        <dbReference type="Google" id="ProtNLM"/>
    </source>
</evidence>
<protein>
    <recommendedName>
        <fullName evidence="3">Phenylacetate--CoA ligase</fullName>
    </recommendedName>
</protein>
<evidence type="ECO:0000313" key="2">
    <source>
        <dbReference type="Proteomes" id="UP000298860"/>
    </source>
</evidence>
<dbReference type="EMBL" id="BJFL01000004">
    <property type="protein sequence ID" value="GDY29609.1"/>
    <property type="molecule type" value="Genomic_DNA"/>
</dbReference>
<dbReference type="PANTHER" id="PTHR36932:SF1">
    <property type="entry name" value="CAPSULAR POLYSACCHARIDE BIOSYNTHESIS PROTEIN"/>
    <property type="match status" value="1"/>
</dbReference>
<dbReference type="Gene3D" id="3.40.50.12780">
    <property type="entry name" value="N-terminal domain of ligase-like"/>
    <property type="match status" value="1"/>
</dbReference>